<protein>
    <submittedName>
        <fullName evidence="2">Uncharacterized protein</fullName>
    </submittedName>
</protein>
<feature type="region of interest" description="Disordered" evidence="1">
    <location>
        <begin position="48"/>
        <end position="71"/>
    </location>
</feature>
<evidence type="ECO:0000313" key="2">
    <source>
        <dbReference type="EMBL" id="GFX89223.1"/>
    </source>
</evidence>
<organism evidence="2 3">
    <name type="scientific">Trichonephila clavipes</name>
    <name type="common">Golden silk orbweaver</name>
    <name type="synonym">Nephila clavipes</name>
    <dbReference type="NCBI Taxonomy" id="2585209"/>
    <lineage>
        <taxon>Eukaryota</taxon>
        <taxon>Metazoa</taxon>
        <taxon>Ecdysozoa</taxon>
        <taxon>Arthropoda</taxon>
        <taxon>Chelicerata</taxon>
        <taxon>Arachnida</taxon>
        <taxon>Araneae</taxon>
        <taxon>Araneomorphae</taxon>
        <taxon>Entelegynae</taxon>
        <taxon>Araneoidea</taxon>
        <taxon>Nephilidae</taxon>
        <taxon>Trichonephila</taxon>
    </lineage>
</organism>
<proteinExistence type="predicted"/>
<gene>
    <name evidence="2" type="ORF">TNCV_1339221</name>
</gene>
<keyword evidence="3" id="KW-1185">Reference proteome</keyword>
<dbReference type="Proteomes" id="UP000887159">
    <property type="component" value="Unassembled WGS sequence"/>
</dbReference>
<comment type="caution">
    <text evidence="2">The sequence shown here is derived from an EMBL/GenBank/DDBJ whole genome shotgun (WGS) entry which is preliminary data.</text>
</comment>
<evidence type="ECO:0000313" key="3">
    <source>
        <dbReference type="Proteomes" id="UP000887159"/>
    </source>
</evidence>
<name>A0A8X6UZF5_TRICX</name>
<dbReference type="AlphaFoldDB" id="A0A8X6UZF5"/>
<reference evidence="2" key="1">
    <citation type="submission" date="2020-08" db="EMBL/GenBank/DDBJ databases">
        <title>Multicomponent nature underlies the extraordinary mechanical properties of spider dragline silk.</title>
        <authorList>
            <person name="Kono N."/>
            <person name="Nakamura H."/>
            <person name="Mori M."/>
            <person name="Yoshida Y."/>
            <person name="Ohtoshi R."/>
            <person name="Malay A.D."/>
            <person name="Moran D.A.P."/>
            <person name="Tomita M."/>
            <person name="Numata K."/>
            <person name="Arakawa K."/>
        </authorList>
    </citation>
    <scope>NUCLEOTIDE SEQUENCE</scope>
</reference>
<sequence>MSVQASMCEWSIYPAGREMGLPRNIAIELEVQHCPECPHASQSSCFQSQELTDPGQNKRNTPTPLCFHHQT</sequence>
<evidence type="ECO:0000256" key="1">
    <source>
        <dbReference type="SAM" id="MobiDB-lite"/>
    </source>
</evidence>
<dbReference type="EMBL" id="BMAU01021069">
    <property type="protein sequence ID" value="GFX89223.1"/>
    <property type="molecule type" value="Genomic_DNA"/>
</dbReference>
<feature type="compositionally biased region" description="Polar residues" evidence="1">
    <location>
        <begin position="48"/>
        <end position="63"/>
    </location>
</feature>
<accession>A0A8X6UZF5</accession>